<dbReference type="Proteomes" id="UP000605846">
    <property type="component" value="Unassembled WGS sequence"/>
</dbReference>
<protein>
    <submittedName>
        <fullName evidence="1">Uncharacterized protein</fullName>
    </submittedName>
</protein>
<keyword evidence="2" id="KW-1185">Reference proteome</keyword>
<dbReference type="AlphaFoldDB" id="A0A8H7BMT2"/>
<organism evidence="1 2">
    <name type="scientific">Apophysomyces ossiformis</name>
    <dbReference type="NCBI Taxonomy" id="679940"/>
    <lineage>
        <taxon>Eukaryota</taxon>
        <taxon>Fungi</taxon>
        <taxon>Fungi incertae sedis</taxon>
        <taxon>Mucoromycota</taxon>
        <taxon>Mucoromycotina</taxon>
        <taxon>Mucoromycetes</taxon>
        <taxon>Mucorales</taxon>
        <taxon>Mucorineae</taxon>
        <taxon>Mucoraceae</taxon>
        <taxon>Apophysomyces</taxon>
    </lineage>
</organism>
<evidence type="ECO:0000313" key="1">
    <source>
        <dbReference type="EMBL" id="KAF7722448.1"/>
    </source>
</evidence>
<accession>A0A8H7BMT2</accession>
<name>A0A8H7BMT2_9FUNG</name>
<reference evidence="1" key="1">
    <citation type="submission" date="2020-01" db="EMBL/GenBank/DDBJ databases">
        <title>Genome Sequencing of Three Apophysomyces-Like Fungal Strains Confirms a Novel Fungal Genus in the Mucoromycota with divergent Burkholderia-like Endosymbiotic Bacteria.</title>
        <authorList>
            <person name="Stajich J.E."/>
            <person name="Macias A.M."/>
            <person name="Carter-House D."/>
            <person name="Lovett B."/>
            <person name="Kasson L.R."/>
            <person name="Berry K."/>
            <person name="Grigoriev I."/>
            <person name="Chang Y."/>
            <person name="Spatafora J."/>
            <person name="Kasson M.T."/>
        </authorList>
    </citation>
    <scope>NUCLEOTIDE SEQUENCE</scope>
    <source>
        <strain evidence="1">NRRL A-21654</strain>
    </source>
</reference>
<comment type="caution">
    <text evidence="1">The sequence shown here is derived from an EMBL/GenBank/DDBJ whole genome shotgun (WGS) entry which is preliminary data.</text>
</comment>
<gene>
    <name evidence="1" type="ORF">EC973_003113</name>
</gene>
<proteinExistence type="predicted"/>
<sequence>MEDVTKEDIEAAIIEMADAFDLLDKDKENVKTLFDKDEPGTYRGCRFEVNESAEEMKPWYAGRWFYYRDDYIARRGQLGDRSKGHRFNSRVMNEWAERAWVVSERVIGVDNGKLLIHMLRTNAVFYYFIFYKIRWFVHLDPSSLFRTILNCKSTKYIDRLFAILPHTRHKDAVHKLLDEETTINDKLALKWVLYDLLDMRGRRDLLTYLIHEEKGDIGILPLSVKDNLFRLGRVFLKNRYDRKLRRFKIQNTTTRQGKRAIKFSTFFRLDLQGFNQLLDVPDGSIMKIGCICRDEAKFPARCVLICHEFNGIWKITDHGYATVEDRDLCKYGEFLLSL</sequence>
<dbReference type="EMBL" id="JABAYA010000194">
    <property type="protein sequence ID" value="KAF7722448.1"/>
    <property type="molecule type" value="Genomic_DNA"/>
</dbReference>
<evidence type="ECO:0000313" key="2">
    <source>
        <dbReference type="Proteomes" id="UP000605846"/>
    </source>
</evidence>